<evidence type="ECO:0000256" key="3">
    <source>
        <dbReference type="ARBA" id="ARBA00022670"/>
    </source>
</evidence>
<dbReference type="PANTHER" id="PTHR11963:SF23">
    <property type="entry name" value="CYTOSOL AMINOPEPTIDASE"/>
    <property type="match status" value="1"/>
</dbReference>
<keyword evidence="5" id="KW-0464">Manganese</keyword>
<evidence type="ECO:0000313" key="8">
    <source>
        <dbReference type="EMBL" id="QOD57991.1"/>
    </source>
</evidence>
<gene>
    <name evidence="8" type="ORF">IC627_19205</name>
    <name evidence="7" type="ORF">PDPUS_2_01329</name>
</gene>
<evidence type="ECO:0000256" key="4">
    <source>
        <dbReference type="ARBA" id="ARBA00022801"/>
    </source>
</evidence>
<evidence type="ECO:0000313" key="7">
    <source>
        <dbReference type="EMBL" id="BAX55914.1"/>
    </source>
</evidence>
<keyword evidence="3" id="KW-0645">Protease</keyword>
<protein>
    <submittedName>
        <fullName evidence="7">Cytosol aminopeptidase</fullName>
    </submittedName>
    <submittedName>
        <fullName evidence="8">Leucyl aminopeptidase family protein</fullName>
    </submittedName>
</protein>
<dbReference type="EMBL" id="CP061855">
    <property type="protein sequence ID" value="QOD57991.1"/>
    <property type="molecule type" value="Genomic_DNA"/>
</dbReference>
<evidence type="ECO:0000256" key="2">
    <source>
        <dbReference type="ARBA" id="ARBA00022438"/>
    </source>
</evidence>
<dbReference type="RefSeq" id="WP_086958545.1">
    <property type="nucleotide sequence ID" value="NZ_AP018046.1"/>
</dbReference>
<evidence type="ECO:0000313" key="10">
    <source>
        <dbReference type="Proteomes" id="UP000516656"/>
    </source>
</evidence>
<keyword evidence="4" id="KW-0378">Hydrolase</keyword>
<dbReference type="EMBL" id="AP018046">
    <property type="protein sequence ID" value="BAX55914.1"/>
    <property type="molecule type" value="Genomic_DNA"/>
</dbReference>
<dbReference type="Pfam" id="PF00883">
    <property type="entry name" value="Peptidase_M17"/>
    <property type="match status" value="1"/>
</dbReference>
<evidence type="ECO:0000313" key="9">
    <source>
        <dbReference type="Proteomes" id="UP000218676"/>
    </source>
</evidence>
<dbReference type="Proteomes" id="UP000516656">
    <property type="component" value="Chromosome 2"/>
</dbReference>
<evidence type="ECO:0000256" key="1">
    <source>
        <dbReference type="ARBA" id="ARBA00009528"/>
    </source>
</evidence>
<dbReference type="PANTHER" id="PTHR11963">
    <property type="entry name" value="LEUCINE AMINOPEPTIDASE-RELATED"/>
    <property type="match status" value="1"/>
</dbReference>
<dbReference type="GO" id="GO:0006508">
    <property type="term" value="P:proteolysis"/>
    <property type="evidence" value="ECO:0007669"/>
    <property type="project" value="UniProtKB-KW"/>
</dbReference>
<name>A0A1V1VC79_PHODP</name>
<accession>A0A1V1VC79</accession>
<dbReference type="CDD" id="cd00433">
    <property type="entry name" value="Peptidase_M17"/>
    <property type="match status" value="1"/>
</dbReference>
<dbReference type="AlphaFoldDB" id="A0A1V1VC79"/>
<proteinExistence type="inferred from homology"/>
<evidence type="ECO:0000259" key="6">
    <source>
        <dbReference type="Pfam" id="PF00883"/>
    </source>
</evidence>
<dbReference type="GO" id="GO:0005737">
    <property type="term" value="C:cytoplasm"/>
    <property type="evidence" value="ECO:0007669"/>
    <property type="project" value="InterPro"/>
</dbReference>
<evidence type="ECO:0000256" key="5">
    <source>
        <dbReference type="ARBA" id="ARBA00023211"/>
    </source>
</evidence>
<reference evidence="9" key="2">
    <citation type="submission" date="2017-05" db="EMBL/GenBank/DDBJ databases">
        <title>Whole genome sequence of fish pathogenic bacteria, Photobacterium damselae subsp. piscicida, strain 91-197, isolated from hybrid striped bass (Morone sp.) in USA.</title>
        <authorList>
            <person name="Teru Y."/>
            <person name="Hikima J."/>
            <person name="Kono T."/>
            <person name="Sakai M."/>
            <person name="Takano T."/>
            <person name="Hawke J.P."/>
            <person name="Takeyama H."/>
            <person name="Aoki T."/>
        </authorList>
    </citation>
    <scope>NUCLEOTIDE SEQUENCE [LARGE SCALE GENOMIC DNA]</scope>
    <source>
        <strain evidence="9">91-197</strain>
    </source>
</reference>
<comment type="similarity">
    <text evidence="1">Belongs to the peptidase M17 family.</text>
</comment>
<feature type="domain" description="Cytosol aminopeptidase" evidence="6">
    <location>
        <begin position="141"/>
        <end position="445"/>
    </location>
</feature>
<dbReference type="PRINTS" id="PR00481">
    <property type="entry name" value="LAMNOPPTDASE"/>
</dbReference>
<dbReference type="Gene3D" id="3.40.630.10">
    <property type="entry name" value="Zn peptidases"/>
    <property type="match status" value="1"/>
</dbReference>
<dbReference type="InterPro" id="IPR011356">
    <property type="entry name" value="Leucine_aapep/pepB"/>
</dbReference>
<reference evidence="7" key="1">
    <citation type="journal article" date="2017" name="Genome Announc.">
        <title>Whole-Genome Sequence of Photobacterium damselae subsp. piscicida Strain 91-197, Isolated from Hybrid Striped Bass (Morone sp.) in the United States.</title>
        <authorList>
            <person name="Teru Y."/>
            <person name="Hikima J."/>
            <person name="Kono T."/>
            <person name="Sakai M."/>
            <person name="Takano T."/>
            <person name="Hawke J.P."/>
            <person name="Takeyama H."/>
            <person name="Aoki T."/>
        </authorList>
    </citation>
    <scope>NUCLEOTIDE SEQUENCE</scope>
    <source>
        <strain evidence="7">91-197</strain>
    </source>
</reference>
<organism evidence="7 9">
    <name type="scientific">Photobacterium damsela subsp. piscicida</name>
    <name type="common">Pasteurella piscicida</name>
    <dbReference type="NCBI Taxonomy" id="38294"/>
    <lineage>
        <taxon>Bacteria</taxon>
        <taxon>Pseudomonadati</taxon>
        <taxon>Pseudomonadota</taxon>
        <taxon>Gammaproteobacteria</taxon>
        <taxon>Vibrionales</taxon>
        <taxon>Vibrionaceae</taxon>
        <taxon>Photobacterium</taxon>
    </lineage>
</organism>
<reference evidence="8 10" key="3">
    <citation type="submission" date="2020-09" db="EMBL/GenBank/DDBJ databases">
        <title>Complete, closed and curated genome sequences of Photobacterium damselae subsp. piscicida isolates from Australia indicate localised evolution and additional plasmid-borne pathogenicity mechanisms.</title>
        <authorList>
            <person name="Baseggio L."/>
            <person name="Silayeva O."/>
            <person name="Buller N."/>
            <person name="Landos M."/>
            <person name="Engelstaedter J."/>
            <person name="Barnes A.C."/>
        </authorList>
    </citation>
    <scope>NUCLEOTIDE SEQUENCE [LARGE SCALE GENOMIC DNA]</scope>
    <source>
        <strain evidence="8 10">AS-16-0540-1</strain>
    </source>
</reference>
<dbReference type="GO" id="GO:0030145">
    <property type="term" value="F:manganese ion binding"/>
    <property type="evidence" value="ECO:0007669"/>
    <property type="project" value="InterPro"/>
</dbReference>
<dbReference type="SUPFAM" id="SSF53187">
    <property type="entry name" value="Zn-dependent exopeptidases"/>
    <property type="match status" value="1"/>
</dbReference>
<dbReference type="GO" id="GO:0070006">
    <property type="term" value="F:metalloaminopeptidase activity"/>
    <property type="evidence" value="ECO:0007669"/>
    <property type="project" value="InterPro"/>
</dbReference>
<keyword evidence="2 7" id="KW-0031">Aminopeptidase</keyword>
<sequence length="457" mass="49837">MLILHLHHHEITTNRTSSVLIDLGEQKNIEIDFQAEDYDGTVSKSAYSIADIQDLGCLLGQQLSKSQQLTLYIAPLCLQHIEAEYWIKWLSFGLALANYRYQHQPTATISTSITQYQLETSNTRWQEAFNEGKVLALSQLTARELINKPGNVLYPESFVSAVEQLALSGVTLSVLDDITMQEQGFGGLMGVSQGSNKAPRLLTLEYTPANPSCTIALVGKGVTFDSGGISLKQPSYMSTMKTDMAGAAAVVGAIQAISALQLPVHVIGLCGLVENMPSSQALKPGDVVTMLSGKSVEIITTDAEGRMVLADVLHYAQQQYQPDYLIDIATLTGAAGIALGKAYAAVMGNDEKLIKQAQHSGLQCFERLWPLPIDPWYQDILASDYADYRHGGETPDGSSCVAATFLAQFIQPQQKWIHIDCAAMTFQPQRKLYSKASTGFGTLLLTQLCEHIAKDNI</sequence>
<dbReference type="InterPro" id="IPR000819">
    <property type="entry name" value="Peptidase_M17_C"/>
</dbReference>
<dbReference type="Proteomes" id="UP000218676">
    <property type="component" value="Chromosome 2"/>
</dbReference>